<dbReference type="EMBL" id="AACZ04061909">
    <property type="status" value="NOT_ANNOTATED_CDS"/>
    <property type="molecule type" value="Genomic_DNA"/>
</dbReference>
<dbReference type="Ensembl" id="ENSPTRT00000086678.1">
    <property type="protein sequence ID" value="ENSPTRP00000074855.1"/>
    <property type="gene ID" value="ENSPTRG00000045929.1"/>
</dbReference>
<organism evidence="2 3">
    <name type="scientific">Pan troglodytes</name>
    <name type="common">Chimpanzee</name>
    <dbReference type="NCBI Taxonomy" id="9598"/>
    <lineage>
        <taxon>Eukaryota</taxon>
        <taxon>Metazoa</taxon>
        <taxon>Chordata</taxon>
        <taxon>Craniata</taxon>
        <taxon>Vertebrata</taxon>
        <taxon>Euteleostomi</taxon>
        <taxon>Mammalia</taxon>
        <taxon>Eutheria</taxon>
        <taxon>Euarchontoglires</taxon>
        <taxon>Primates</taxon>
        <taxon>Haplorrhini</taxon>
        <taxon>Catarrhini</taxon>
        <taxon>Hominidae</taxon>
        <taxon>Pan</taxon>
    </lineage>
</organism>
<dbReference type="GeneTree" id="ENSGT00910000147249"/>
<dbReference type="InParanoid" id="A0A2I3SCT6"/>
<keyword evidence="1" id="KW-0812">Transmembrane</keyword>
<feature type="transmembrane region" description="Helical" evidence="1">
    <location>
        <begin position="12"/>
        <end position="33"/>
    </location>
</feature>
<name>A0A2I3SCT6_PANTR</name>
<sequence>MRNMYQLSSLQYLPRFIVCVFIAKQMVTLQLIWDYLVYLLQIRLSEVNMNYSLTQSLFHDLSMVSSVSGRNSNSTSSHLCGTSQSDKALSPSVIWIQHRGQHVAMACVNCTYLYFKIQKAKIVREISNSFGTIGKSVLENSGEFLEKLMYSSELT</sequence>
<evidence type="ECO:0000313" key="3">
    <source>
        <dbReference type="Proteomes" id="UP000002277"/>
    </source>
</evidence>
<protein>
    <submittedName>
        <fullName evidence="2">Uncharacterized protein</fullName>
    </submittedName>
</protein>
<accession>A0A2I3SCT6</accession>
<dbReference type="OMA" id="MNCLEEN"/>
<reference evidence="2 3" key="1">
    <citation type="journal article" date="2005" name="Nature">
        <title>Initial sequence of the chimpanzee genome and comparison with the human genome.</title>
        <authorList>
            <consortium name="Chimpanzee sequencing and analysis consortium"/>
        </authorList>
    </citation>
    <scope>NUCLEOTIDE SEQUENCE [LARGE SCALE GENOMIC DNA]</scope>
</reference>
<reference evidence="2" key="3">
    <citation type="submission" date="2025-09" db="UniProtKB">
        <authorList>
            <consortium name="Ensembl"/>
        </authorList>
    </citation>
    <scope>IDENTIFICATION</scope>
</reference>
<evidence type="ECO:0000256" key="1">
    <source>
        <dbReference type="SAM" id="Phobius"/>
    </source>
</evidence>
<keyword evidence="3" id="KW-1185">Reference proteome</keyword>
<dbReference type="AlphaFoldDB" id="A0A2I3SCT6"/>
<keyword evidence="1" id="KW-1133">Transmembrane helix</keyword>
<dbReference type="Bgee" id="ENSPTRG00000045929">
    <property type="expression patterns" value="Expressed in fibroblast and 14 other cell types or tissues"/>
</dbReference>
<dbReference type="Proteomes" id="UP000002277">
    <property type="component" value="Chromosome 5"/>
</dbReference>
<proteinExistence type="predicted"/>
<reference evidence="2" key="2">
    <citation type="submission" date="2025-08" db="UniProtKB">
        <authorList>
            <consortium name="Ensembl"/>
        </authorList>
    </citation>
    <scope>IDENTIFICATION</scope>
</reference>
<keyword evidence="1" id="KW-0472">Membrane</keyword>
<evidence type="ECO:0000313" key="2">
    <source>
        <dbReference type="Ensembl" id="ENSPTRP00000074855.1"/>
    </source>
</evidence>